<dbReference type="AlphaFoldDB" id="A0A7Z0CJS3"/>
<feature type="domain" description="DUF1731" evidence="3">
    <location>
        <begin position="244"/>
        <end position="288"/>
    </location>
</feature>
<keyword evidence="5" id="KW-1185">Reference proteome</keyword>
<name>A0A7Z0CJS3_9MICO</name>
<evidence type="ECO:0000313" key="4">
    <source>
        <dbReference type="EMBL" id="NYI41188.1"/>
    </source>
</evidence>
<dbReference type="NCBIfam" id="TIGR01777">
    <property type="entry name" value="yfcH"/>
    <property type="match status" value="1"/>
</dbReference>
<protein>
    <recommendedName>
        <fullName evidence="6">TIGR01777 family protein</fullName>
    </recommendedName>
</protein>
<evidence type="ECO:0000259" key="2">
    <source>
        <dbReference type="Pfam" id="PF01370"/>
    </source>
</evidence>
<feature type="domain" description="NAD-dependent epimerase/dehydratase" evidence="2">
    <location>
        <begin position="1"/>
        <end position="213"/>
    </location>
</feature>
<evidence type="ECO:0000313" key="5">
    <source>
        <dbReference type="Proteomes" id="UP000547973"/>
    </source>
</evidence>
<dbReference type="SUPFAM" id="SSF51735">
    <property type="entry name" value="NAD(P)-binding Rossmann-fold domains"/>
    <property type="match status" value="1"/>
</dbReference>
<dbReference type="InterPro" id="IPR036291">
    <property type="entry name" value="NAD(P)-bd_dom_sf"/>
</dbReference>
<gene>
    <name evidence="4" type="ORF">BKA03_001307</name>
</gene>
<dbReference type="InterPro" id="IPR013549">
    <property type="entry name" value="DUF1731"/>
</dbReference>
<reference evidence="4 5" key="1">
    <citation type="submission" date="2020-07" db="EMBL/GenBank/DDBJ databases">
        <title>Sequencing the genomes of 1000 actinobacteria strains.</title>
        <authorList>
            <person name="Klenk H.-P."/>
        </authorList>
    </citation>
    <scope>NUCLEOTIDE SEQUENCE [LARGE SCALE GENOMIC DNA]</scope>
    <source>
        <strain evidence="4 5">DSM 19970</strain>
    </source>
</reference>
<dbReference type="RefSeq" id="WP_179397723.1">
    <property type="nucleotide sequence ID" value="NZ_BBRC01000005.1"/>
</dbReference>
<evidence type="ECO:0000259" key="3">
    <source>
        <dbReference type="Pfam" id="PF08338"/>
    </source>
</evidence>
<evidence type="ECO:0008006" key="6">
    <source>
        <dbReference type="Google" id="ProtNLM"/>
    </source>
</evidence>
<dbReference type="Pfam" id="PF08338">
    <property type="entry name" value="DUF1731"/>
    <property type="match status" value="1"/>
</dbReference>
<accession>A0A7Z0CJS3</accession>
<comment type="similarity">
    <text evidence="1">Belongs to the NAD(P)-dependent epimerase/dehydratase family. SDR39U1 subfamily.</text>
</comment>
<dbReference type="Proteomes" id="UP000547973">
    <property type="component" value="Unassembled WGS sequence"/>
</dbReference>
<evidence type="ECO:0000256" key="1">
    <source>
        <dbReference type="ARBA" id="ARBA00009353"/>
    </source>
</evidence>
<dbReference type="PANTHER" id="PTHR11092:SF0">
    <property type="entry name" value="EPIMERASE FAMILY PROTEIN SDR39U1"/>
    <property type="match status" value="1"/>
</dbReference>
<dbReference type="Gene3D" id="3.40.50.720">
    <property type="entry name" value="NAD(P)-binding Rossmann-like Domain"/>
    <property type="match status" value="1"/>
</dbReference>
<dbReference type="PANTHER" id="PTHR11092">
    <property type="entry name" value="SUGAR NUCLEOTIDE EPIMERASE RELATED"/>
    <property type="match status" value="1"/>
</dbReference>
<comment type="caution">
    <text evidence="4">The sequence shown here is derived from an EMBL/GenBank/DDBJ whole genome shotgun (WGS) entry which is preliminary data.</text>
</comment>
<dbReference type="InterPro" id="IPR010099">
    <property type="entry name" value="SDR39U1"/>
</dbReference>
<dbReference type="Pfam" id="PF01370">
    <property type="entry name" value="Epimerase"/>
    <property type="match status" value="1"/>
</dbReference>
<organism evidence="4 5">
    <name type="scientific">Demequina lutea</name>
    <dbReference type="NCBI Taxonomy" id="431489"/>
    <lineage>
        <taxon>Bacteria</taxon>
        <taxon>Bacillati</taxon>
        <taxon>Actinomycetota</taxon>
        <taxon>Actinomycetes</taxon>
        <taxon>Micrococcales</taxon>
        <taxon>Demequinaceae</taxon>
        <taxon>Demequina</taxon>
    </lineage>
</organism>
<dbReference type="EMBL" id="JACBZO010000001">
    <property type="protein sequence ID" value="NYI41188.1"/>
    <property type="molecule type" value="Genomic_DNA"/>
</dbReference>
<dbReference type="InterPro" id="IPR001509">
    <property type="entry name" value="Epimerase_deHydtase"/>
</dbReference>
<sequence>MIVSGSHGLIGTALGESLRADGHTVVALVRRDARGEHESSWDPTTGRIDDAAIAAADVVVNLAGASIGDKRLTVGYQKVVLSSRVDSTSTIANAIARANPTAALLQGSSMGFYGDRGTDPLTERLPAGDGFLADVSRQWEASAAPAVNAGARVVYLRTGLVLAPHGGFAKRLLPLAGRGLIGALGHAEALQSWISLVDEVRAMRFLIDSAHRGPVNLVAPGTVSSAEFVSAISEAHGHHSGIPVPSWVLQAVVGPAADDLLASQNGVPGVLNRLGFQWTHSTIAEAAKYIAQP</sequence>
<proteinExistence type="inferred from homology"/>